<proteinExistence type="predicted"/>
<keyword evidence="2" id="KW-0472">Membrane</keyword>
<feature type="compositionally biased region" description="Polar residues" evidence="1">
    <location>
        <begin position="158"/>
        <end position="172"/>
    </location>
</feature>
<comment type="caution">
    <text evidence="3">The sequence shown here is derived from an EMBL/GenBank/DDBJ whole genome shotgun (WGS) entry which is preliminary data.</text>
</comment>
<dbReference type="Proteomes" id="UP001140560">
    <property type="component" value="Unassembled WGS sequence"/>
</dbReference>
<keyword evidence="4" id="KW-1185">Reference proteome</keyword>
<evidence type="ECO:0000313" key="3">
    <source>
        <dbReference type="EMBL" id="KAJ4373928.1"/>
    </source>
</evidence>
<dbReference type="EMBL" id="JAPEUY010000004">
    <property type="protein sequence ID" value="KAJ4373928.1"/>
    <property type="molecule type" value="Genomic_DNA"/>
</dbReference>
<keyword evidence="2" id="KW-0812">Transmembrane</keyword>
<reference evidence="3" key="1">
    <citation type="submission" date="2022-10" db="EMBL/GenBank/DDBJ databases">
        <title>Tapping the CABI collections for fungal endophytes: first genome assemblies for Collariella, Neodidymelliopsis, Ascochyta clinopodiicola, Didymella pomorum, Didymosphaeria variabile, Neocosmospora piperis and Neocucurbitaria cava.</title>
        <authorList>
            <person name="Hill R."/>
        </authorList>
    </citation>
    <scope>NUCLEOTIDE SEQUENCE</scope>
    <source>
        <strain evidence="3">IMI 356814</strain>
    </source>
</reference>
<gene>
    <name evidence="3" type="ORF">N0V83_002667</name>
</gene>
<feature type="transmembrane region" description="Helical" evidence="2">
    <location>
        <begin position="20"/>
        <end position="42"/>
    </location>
</feature>
<evidence type="ECO:0000313" key="4">
    <source>
        <dbReference type="Proteomes" id="UP001140560"/>
    </source>
</evidence>
<keyword evidence="2" id="KW-1133">Transmembrane helix</keyword>
<dbReference type="AlphaFoldDB" id="A0A9W8YE42"/>
<evidence type="ECO:0000256" key="1">
    <source>
        <dbReference type="SAM" id="MobiDB-lite"/>
    </source>
</evidence>
<accession>A0A9W8YE42</accession>
<evidence type="ECO:0000256" key="2">
    <source>
        <dbReference type="SAM" id="Phobius"/>
    </source>
</evidence>
<dbReference type="OrthoDB" id="3692311at2759"/>
<sequence length="195" mass="21241">MPTRPRQQRRSRARATQVPSLGGVVGGVVALVIIGVLIFFFLRKKRRARNMEGDETGAARVPMMNEKPDARSSAQYGGQSPPPTYSSPQQGYYQDMDPNKDPYQQRYANVASAPQELPGEVPSAEHRFSELHAGSSSSTGNYRASELPAEAIRASELESPQNSPRPVQSGFSTDLAKQAKEHGLGVTTEEAVKKN</sequence>
<feature type="region of interest" description="Disordered" evidence="1">
    <location>
        <begin position="50"/>
        <end position="195"/>
    </location>
</feature>
<protein>
    <submittedName>
        <fullName evidence="3">Uncharacterized protein</fullName>
    </submittedName>
</protein>
<organism evidence="3 4">
    <name type="scientific">Neocucurbitaria cava</name>
    <dbReference type="NCBI Taxonomy" id="798079"/>
    <lineage>
        <taxon>Eukaryota</taxon>
        <taxon>Fungi</taxon>
        <taxon>Dikarya</taxon>
        <taxon>Ascomycota</taxon>
        <taxon>Pezizomycotina</taxon>
        <taxon>Dothideomycetes</taxon>
        <taxon>Pleosporomycetidae</taxon>
        <taxon>Pleosporales</taxon>
        <taxon>Pleosporineae</taxon>
        <taxon>Cucurbitariaceae</taxon>
        <taxon>Neocucurbitaria</taxon>
    </lineage>
</organism>
<name>A0A9W8YE42_9PLEO</name>